<dbReference type="AlphaFoldDB" id="E6PG74"/>
<accession>E6PG74</accession>
<comment type="caution">
    <text evidence="2">The sequence shown here is derived from an EMBL/GenBank/DDBJ whole genome shotgun (WGS) entry which is preliminary data.</text>
</comment>
<gene>
    <name evidence="2" type="ORF">CARN1_0004</name>
</gene>
<sequence>MKFTALGEALRGIELTGSIGDPLSVLQSHWGEIVGIALAGHTYPRAFAGGELTIVASSNGWIANLAWLEEAILKQLGVHGYEVTRLIYRVGRIPSRKGRHERSLPGAPGSEPPQRREQRSPSKDANEALARLRAEIEADRRAKAALGWKACSRCGALVAPHAGTTCVLCTLAASEQRTRTVARLLFDEPWMSFERAHVAVTGLTREDFSSVRRELLRRWGDIVNRLTRGRGTPIAARERAIALAFVALKTGRVPDELAPATLRNEFGDELYARLFGTETTR</sequence>
<dbReference type="Pfam" id="PF05258">
    <property type="entry name" value="DciA"/>
    <property type="match status" value="1"/>
</dbReference>
<proteinExistence type="predicted"/>
<dbReference type="InterPro" id="IPR007922">
    <property type="entry name" value="DciA-like"/>
</dbReference>
<feature type="compositionally biased region" description="Basic and acidic residues" evidence="1">
    <location>
        <begin position="113"/>
        <end position="125"/>
    </location>
</feature>
<evidence type="ECO:0008006" key="3">
    <source>
        <dbReference type="Google" id="ProtNLM"/>
    </source>
</evidence>
<protein>
    <recommendedName>
        <fullName evidence="3">DUF721 domain-containing protein</fullName>
    </recommendedName>
</protein>
<name>E6PG74_9ZZZZ</name>
<evidence type="ECO:0000256" key="1">
    <source>
        <dbReference type="SAM" id="MobiDB-lite"/>
    </source>
</evidence>
<evidence type="ECO:0000313" key="2">
    <source>
        <dbReference type="EMBL" id="CBH75462.1"/>
    </source>
</evidence>
<feature type="region of interest" description="Disordered" evidence="1">
    <location>
        <begin position="97"/>
        <end position="125"/>
    </location>
</feature>
<dbReference type="EMBL" id="CABL01000009">
    <property type="protein sequence ID" value="CBH75462.1"/>
    <property type="molecule type" value="Genomic_DNA"/>
</dbReference>
<organism evidence="2">
    <name type="scientific">mine drainage metagenome</name>
    <dbReference type="NCBI Taxonomy" id="410659"/>
    <lineage>
        <taxon>unclassified sequences</taxon>
        <taxon>metagenomes</taxon>
        <taxon>ecological metagenomes</taxon>
    </lineage>
</organism>
<reference evidence="2" key="1">
    <citation type="submission" date="2009-10" db="EMBL/GenBank/DDBJ databases">
        <title>Diversity of trophic interactions inside an arsenic-rich microbial ecosystem.</title>
        <authorList>
            <person name="Bertin P.N."/>
            <person name="Heinrich-Salmeron A."/>
            <person name="Pelletier E."/>
            <person name="Goulhen-Chollet F."/>
            <person name="Arsene-Ploetze F."/>
            <person name="Gallien S."/>
            <person name="Calteau A."/>
            <person name="Vallenet D."/>
            <person name="Casiot C."/>
            <person name="Chane-Woon-Ming B."/>
            <person name="Giloteaux L."/>
            <person name="Barakat M."/>
            <person name="Bonnefoy V."/>
            <person name="Bruneel O."/>
            <person name="Chandler M."/>
            <person name="Cleiss J."/>
            <person name="Duran R."/>
            <person name="Elbaz-Poulichet F."/>
            <person name="Fonknechten N."/>
            <person name="Lauga B."/>
            <person name="Mornico D."/>
            <person name="Ortet P."/>
            <person name="Schaeffer C."/>
            <person name="Siguier P."/>
            <person name="Alexander Thil Smith A."/>
            <person name="Van Dorsselaer A."/>
            <person name="Weissenbach J."/>
            <person name="Medigue C."/>
            <person name="Le Paslier D."/>
        </authorList>
    </citation>
    <scope>NUCLEOTIDE SEQUENCE</scope>
</reference>